<accession>W2TAB7</accession>
<keyword evidence="2" id="KW-1185">Reference proteome</keyword>
<dbReference type="Proteomes" id="UP000053676">
    <property type="component" value="Unassembled WGS sequence"/>
</dbReference>
<organism evidence="1 2">
    <name type="scientific">Necator americanus</name>
    <name type="common">Human hookworm</name>
    <dbReference type="NCBI Taxonomy" id="51031"/>
    <lineage>
        <taxon>Eukaryota</taxon>
        <taxon>Metazoa</taxon>
        <taxon>Ecdysozoa</taxon>
        <taxon>Nematoda</taxon>
        <taxon>Chromadorea</taxon>
        <taxon>Rhabditida</taxon>
        <taxon>Rhabditina</taxon>
        <taxon>Rhabditomorpha</taxon>
        <taxon>Strongyloidea</taxon>
        <taxon>Ancylostomatidae</taxon>
        <taxon>Bunostominae</taxon>
        <taxon>Necator</taxon>
    </lineage>
</organism>
<evidence type="ECO:0000313" key="1">
    <source>
        <dbReference type="EMBL" id="ETN77952.1"/>
    </source>
</evidence>
<name>W2TAB7_NECAM</name>
<dbReference type="EMBL" id="KI660140">
    <property type="protein sequence ID" value="ETN77952.1"/>
    <property type="molecule type" value="Genomic_DNA"/>
</dbReference>
<protein>
    <submittedName>
        <fullName evidence="1">Uncharacterized protein</fullName>
    </submittedName>
</protein>
<evidence type="ECO:0000313" key="2">
    <source>
        <dbReference type="Proteomes" id="UP000053676"/>
    </source>
</evidence>
<dbReference type="AlphaFoldDB" id="W2TAB7"/>
<sequence length="112" mass="12930">MVERRARVGLGENCHKELLEYHTKQPFKQAFLSSGIHAAFLADLKNLKKKVAREQTAFCGRSQQYPYLDLVPEYVKRSDFVDAGPTFRGLRGLRGKRMPYMNLKGLRGKRML</sequence>
<gene>
    <name evidence="1" type="ORF">NECAME_10683</name>
</gene>
<dbReference type="OrthoDB" id="5861210at2759"/>
<dbReference type="KEGG" id="nai:NECAME_10683"/>
<reference evidence="2" key="1">
    <citation type="journal article" date="2014" name="Nat. Genet.">
        <title>Genome of the human hookworm Necator americanus.</title>
        <authorList>
            <person name="Tang Y.T."/>
            <person name="Gao X."/>
            <person name="Rosa B.A."/>
            <person name="Abubucker S."/>
            <person name="Hallsworth-Pepin K."/>
            <person name="Martin J."/>
            <person name="Tyagi R."/>
            <person name="Heizer E."/>
            <person name="Zhang X."/>
            <person name="Bhonagiri-Palsikar V."/>
            <person name="Minx P."/>
            <person name="Warren W.C."/>
            <person name="Wang Q."/>
            <person name="Zhan B."/>
            <person name="Hotez P.J."/>
            <person name="Sternberg P.W."/>
            <person name="Dougall A."/>
            <person name="Gaze S.T."/>
            <person name="Mulvenna J."/>
            <person name="Sotillo J."/>
            <person name="Ranganathan S."/>
            <person name="Rabelo E.M."/>
            <person name="Wilson R.K."/>
            <person name="Felgner P.L."/>
            <person name="Bethony J."/>
            <person name="Hawdon J.M."/>
            <person name="Gasser R.B."/>
            <person name="Loukas A."/>
            <person name="Mitreva M."/>
        </authorList>
    </citation>
    <scope>NUCLEOTIDE SEQUENCE [LARGE SCALE GENOMIC DNA]</scope>
</reference>
<proteinExistence type="predicted"/>